<reference evidence="6 7" key="1">
    <citation type="submission" date="2023-02" db="EMBL/GenBank/DDBJ databases">
        <title>Genome sequence of Lacticaseibacillus sp. KACC 23028.</title>
        <authorList>
            <person name="Kim S."/>
            <person name="Heo J."/>
            <person name="Kwon S.-W."/>
        </authorList>
    </citation>
    <scope>NUCLEOTIDE SEQUENCE [LARGE SCALE GENOMIC DNA]</scope>
    <source>
        <strain evidence="6 7">KACC 23028</strain>
    </source>
</reference>
<dbReference type="EMBL" id="CP117884">
    <property type="protein sequence ID" value="WDF82047.1"/>
    <property type="molecule type" value="Genomic_DNA"/>
</dbReference>
<dbReference type="Pfam" id="PF00589">
    <property type="entry name" value="Phage_integrase"/>
    <property type="match status" value="1"/>
</dbReference>
<dbReference type="Proteomes" id="UP001220377">
    <property type="component" value="Chromosome"/>
</dbReference>
<dbReference type="InterPro" id="IPR050808">
    <property type="entry name" value="Phage_Integrase"/>
</dbReference>
<dbReference type="RefSeq" id="WP_274259242.1">
    <property type="nucleotide sequence ID" value="NZ_CP117884.1"/>
</dbReference>
<keyword evidence="3" id="KW-0238">DNA-binding</keyword>
<organism evidence="6 7">
    <name type="scientific">Lacticaseibacillus pabuli</name>
    <dbReference type="NCBI Taxonomy" id="3025672"/>
    <lineage>
        <taxon>Bacteria</taxon>
        <taxon>Bacillati</taxon>
        <taxon>Bacillota</taxon>
        <taxon>Bacilli</taxon>
        <taxon>Lactobacillales</taxon>
        <taxon>Lactobacillaceae</taxon>
        <taxon>Lacticaseibacillus</taxon>
    </lineage>
</organism>
<dbReference type="InterPro" id="IPR028259">
    <property type="entry name" value="AP2-like_int_N"/>
</dbReference>
<dbReference type="InterPro" id="IPR011010">
    <property type="entry name" value="DNA_brk_join_enz"/>
</dbReference>
<keyword evidence="4" id="KW-0233">DNA recombination</keyword>
<dbReference type="Pfam" id="PF14657">
    <property type="entry name" value="Arm-DNA-bind_4"/>
    <property type="match status" value="1"/>
</dbReference>
<dbReference type="CDD" id="cd01189">
    <property type="entry name" value="INT_ICEBs1_C_like"/>
    <property type="match status" value="1"/>
</dbReference>
<feature type="domain" description="Tyr recombinase" evidence="5">
    <location>
        <begin position="172"/>
        <end position="375"/>
    </location>
</feature>
<evidence type="ECO:0000256" key="4">
    <source>
        <dbReference type="ARBA" id="ARBA00023172"/>
    </source>
</evidence>
<dbReference type="PANTHER" id="PTHR30629:SF2">
    <property type="entry name" value="PROPHAGE INTEGRASE INTS-RELATED"/>
    <property type="match status" value="1"/>
</dbReference>
<evidence type="ECO:0000313" key="7">
    <source>
        <dbReference type="Proteomes" id="UP001220377"/>
    </source>
</evidence>
<evidence type="ECO:0000256" key="1">
    <source>
        <dbReference type="ARBA" id="ARBA00008857"/>
    </source>
</evidence>
<dbReference type="InterPro" id="IPR013762">
    <property type="entry name" value="Integrase-like_cat_sf"/>
</dbReference>
<protein>
    <submittedName>
        <fullName evidence="6">Tyrosine-type recombinase/integrase</fullName>
    </submittedName>
</protein>
<keyword evidence="7" id="KW-1185">Reference proteome</keyword>
<accession>A0ABY7WPC3</accession>
<evidence type="ECO:0000256" key="3">
    <source>
        <dbReference type="ARBA" id="ARBA00023125"/>
    </source>
</evidence>
<evidence type="ECO:0000313" key="6">
    <source>
        <dbReference type="EMBL" id="WDF82047.1"/>
    </source>
</evidence>
<evidence type="ECO:0000256" key="2">
    <source>
        <dbReference type="ARBA" id="ARBA00022908"/>
    </source>
</evidence>
<name>A0ABY7WPC3_9LACO</name>
<gene>
    <name evidence="6" type="ORF">PQ472_08955</name>
</gene>
<comment type="similarity">
    <text evidence="1">Belongs to the 'phage' integrase family.</text>
</comment>
<dbReference type="PANTHER" id="PTHR30629">
    <property type="entry name" value="PROPHAGE INTEGRASE"/>
    <property type="match status" value="1"/>
</dbReference>
<dbReference type="InterPro" id="IPR010998">
    <property type="entry name" value="Integrase_recombinase_N"/>
</dbReference>
<dbReference type="InterPro" id="IPR004107">
    <property type="entry name" value="Integrase_SAM-like_N"/>
</dbReference>
<sequence length="383" mass="43746">MASITKKVMKDGSTRWHVSVYAGIDPKTGRKRTRMRSAKTKKEAAIIAARLEVAVSEGSLEAEKPKNYTFAQLYEEWWASYVNTIRESTAFKTGRIFKNHLIPAFGRYRIDQISTRDIQRAVAKWAADTEVAYKQRFIYTKKLFQYAFKAGYIDKNPADNVTLPRAPEKIGESPKYWDKEQLARFFACINPDTDLESFIMFRILVYTGIRREELLALTFGDVGFQNGVLTIDKALVQGKDGKEIIQPPKSAAGYRKIPLDNETMAWLRRWREHFHRVSTIISIKNVSGSAWLFQKKDGQHRSLNTPGYRLRKIIKDNKLTPAISLHSLRKSFITNAIQIGVPVSTVQRLAGHQTPQITLALYTGMNQEAAREGTDKLAEYFSK</sequence>
<proteinExistence type="inferred from homology"/>
<dbReference type="PROSITE" id="PS51898">
    <property type="entry name" value="TYR_RECOMBINASE"/>
    <property type="match status" value="1"/>
</dbReference>
<dbReference type="SUPFAM" id="SSF56349">
    <property type="entry name" value="DNA breaking-rejoining enzymes"/>
    <property type="match status" value="1"/>
</dbReference>
<dbReference type="Gene3D" id="1.10.443.10">
    <property type="entry name" value="Intergrase catalytic core"/>
    <property type="match status" value="1"/>
</dbReference>
<dbReference type="Gene3D" id="1.10.150.130">
    <property type="match status" value="1"/>
</dbReference>
<keyword evidence="2" id="KW-0229">DNA integration</keyword>
<evidence type="ECO:0000259" key="5">
    <source>
        <dbReference type="PROSITE" id="PS51898"/>
    </source>
</evidence>
<dbReference type="Pfam" id="PF14659">
    <property type="entry name" value="Phage_int_SAM_3"/>
    <property type="match status" value="1"/>
</dbReference>
<dbReference type="InterPro" id="IPR002104">
    <property type="entry name" value="Integrase_catalytic"/>
</dbReference>